<evidence type="ECO:0000313" key="2">
    <source>
        <dbReference type="EMBL" id="KAK6002711.1"/>
    </source>
</evidence>
<organism evidence="2 3">
    <name type="scientific">Aureobasidium pullulans</name>
    <name type="common">Black yeast</name>
    <name type="synonym">Pullularia pullulans</name>
    <dbReference type="NCBI Taxonomy" id="5580"/>
    <lineage>
        <taxon>Eukaryota</taxon>
        <taxon>Fungi</taxon>
        <taxon>Dikarya</taxon>
        <taxon>Ascomycota</taxon>
        <taxon>Pezizomycotina</taxon>
        <taxon>Dothideomycetes</taxon>
        <taxon>Dothideomycetidae</taxon>
        <taxon>Dothideales</taxon>
        <taxon>Saccotheciaceae</taxon>
        <taxon>Aureobasidium</taxon>
    </lineage>
</organism>
<evidence type="ECO:0000256" key="1">
    <source>
        <dbReference type="SAM" id="MobiDB-lite"/>
    </source>
</evidence>
<comment type="caution">
    <text evidence="2">The sequence shown here is derived from an EMBL/GenBank/DDBJ whole genome shotgun (WGS) entry which is preliminary data.</text>
</comment>
<feature type="region of interest" description="Disordered" evidence="1">
    <location>
        <begin position="29"/>
        <end position="55"/>
    </location>
</feature>
<reference evidence="2 3" key="1">
    <citation type="submission" date="2023-11" db="EMBL/GenBank/DDBJ databases">
        <title>Draft genome sequence and annotation of the polyextremotolerant black yeast-like fungus Aureobasidium pullulans NRRL 62042.</title>
        <authorList>
            <person name="Dielentheis-Frenken M.R.E."/>
            <person name="Wibberg D."/>
            <person name="Blank L.M."/>
            <person name="Tiso T."/>
        </authorList>
    </citation>
    <scope>NUCLEOTIDE SEQUENCE [LARGE SCALE GENOMIC DNA]</scope>
    <source>
        <strain evidence="2 3">NRRL 62042</strain>
    </source>
</reference>
<accession>A0ABR0TFB3</accession>
<gene>
    <name evidence="2" type="ORF">QM012_001461</name>
</gene>
<feature type="compositionally biased region" description="Polar residues" evidence="1">
    <location>
        <begin position="29"/>
        <end position="38"/>
    </location>
</feature>
<proteinExistence type="predicted"/>
<keyword evidence="3" id="KW-1185">Reference proteome</keyword>
<evidence type="ECO:0000313" key="3">
    <source>
        <dbReference type="Proteomes" id="UP001341245"/>
    </source>
</evidence>
<sequence length="767" mass="84225">MTVHTEPLVHHEEAYDDSDDCISIHSFTPSLPSLTNRLPESDARSVSDVESNISGDTISDRASEAEYDEIQYDEIPALAARARYQETEPSEEEMERVMMSDRTIIPDTPTMAQRMPHISSEPTIKPDAAPEHARLIGLSLADKSYQLPERPLRLVYLGDTSHSNMDVVKLMAKVYGAMTGNSANEKAMLHAASHAESDETILQSLSDLATPVQIDRANTFDVTPGIGPAIEKSDGSKSRFEILRPDLVVLHRAGYDKVWVTFARMVAMQMIPMVEVQDESFDLSFDDADMACVVPNTAQGRHCLRLSLADDDDVEEVLNKEVPLSESAFHALEDDVLNRHLAFLTVQSKDVDGSKKNNMLVQSAKQSKSLKVMSLLNSSFIKKITQSLLALLMILFAASLPVYFLHQQSPASELAQRTPVLQAALNNSGLANINASDVLRYPITTSIIGNSTTTTLAFPTAVHVYVAKSDQLLVSLPKAYWKSAQIGVFKNGKTLTNVNNTRVVDGVLAISLPSTDAHGQVQVSVLSTHMPLRNETVKVDLGNRLLRRATYENAAKGVQQDVTVVHHAAKLAQAKVISDVHSVFNTSVYCVRSLTSGILGSVKSTGHAIGAASNQTSHGLSYIGGLTYNKTSDLGSLVKSAIPQRRHFIRARNNALKIRTRLLRKSTTAKNNIIKPKPGLSQPLVFMKMKFAELQKQFPGFSPLKRSTSIEKRNKASQTARKVKLTVKTVVEPKIKKAPSSVTDVVKITKRRKQCKNTDKKLKSSCV</sequence>
<dbReference type="EMBL" id="JASGXD010000011">
    <property type="protein sequence ID" value="KAK6002711.1"/>
    <property type="molecule type" value="Genomic_DNA"/>
</dbReference>
<dbReference type="Proteomes" id="UP001341245">
    <property type="component" value="Unassembled WGS sequence"/>
</dbReference>
<protein>
    <submittedName>
        <fullName evidence="2">Uncharacterized protein</fullName>
    </submittedName>
</protein>
<name>A0ABR0TFB3_AURPU</name>